<proteinExistence type="predicted"/>
<evidence type="ECO:0000313" key="2">
    <source>
        <dbReference type="Proteomes" id="UP000027002"/>
    </source>
</evidence>
<gene>
    <name evidence="1" type="ORF">UV8b_02347</name>
</gene>
<name>A0A8E5MFL8_USTVR</name>
<organism evidence="1 2">
    <name type="scientific">Ustilaginoidea virens</name>
    <name type="common">Rice false smut fungus</name>
    <name type="synonym">Villosiclava virens</name>
    <dbReference type="NCBI Taxonomy" id="1159556"/>
    <lineage>
        <taxon>Eukaryota</taxon>
        <taxon>Fungi</taxon>
        <taxon>Dikarya</taxon>
        <taxon>Ascomycota</taxon>
        <taxon>Pezizomycotina</taxon>
        <taxon>Sordariomycetes</taxon>
        <taxon>Hypocreomycetidae</taxon>
        <taxon>Hypocreales</taxon>
        <taxon>Clavicipitaceae</taxon>
        <taxon>Ustilaginoidea</taxon>
    </lineage>
</organism>
<dbReference type="GeneID" id="66063125"/>
<accession>A0A8E5MFL8</accession>
<dbReference type="KEGG" id="uvi:66063125"/>
<dbReference type="Proteomes" id="UP000027002">
    <property type="component" value="Chromosome 2"/>
</dbReference>
<evidence type="ECO:0000313" key="1">
    <source>
        <dbReference type="EMBL" id="QUC18106.1"/>
    </source>
</evidence>
<keyword evidence="2" id="KW-1185">Reference proteome</keyword>
<dbReference type="RefSeq" id="XP_042995779.1">
    <property type="nucleotide sequence ID" value="XM_043139845.1"/>
</dbReference>
<reference evidence="1" key="1">
    <citation type="submission" date="2020-03" db="EMBL/GenBank/DDBJ databases">
        <title>A mixture of massive structural variations and highly conserved coding sequences in Ustilaginoidea virens genome.</title>
        <authorList>
            <person name="Zhang K."/>
            <person name="Zhao Z."/>
            <person name="Zhang Z."/>
            <person name="Li Y."/>
            <person name="Hsiang T."/>
            <person name="Sun W."/>
        </authorList>
    </citation>
    <scope>NUCLEOTIDE SEQUENCE</scope>
    <source>
        <strain evidence="1">UV-8b</strain>
    </source>
</reference>
<dbReference type="EMBL" id="CP072754">
    <property type="protein sequence ID" value="QUC18106.1"/>
    <property type="molecule type" value="Genomic_DNA"/>
</dbReference>
<dbReference type="AlphaFoldDB" id="A0A8E5MFL8"/>
<sequence length="119" mass="13722">MRIRDLEPRFKAFDNDGLCYIRCARSQGQQYGNELQPQVVKSEGYTLLRLNIVSSKHPHRPQLNHSMERIMHPVATTNYMGPWKHTRHFRVYTAVSPGSTKDLLSALTSTNRIEVVLIT</sequence>
<protein>
    <submittedName>
        <fullName evidence="1">Uncharacterized protein</fullName>
    </submittedName>
</protein>